<accession>A0AA38GZ51</accession>
<evidence type="ECO:0000313" key="2">
    <source>
        <dbReference type="Proteomes" id="UP000824469"/>
    </source>
</evidence>
<sequence length="71" mass="7968">FEFTVVVKPRKSNCGPDHLSRIDSGEDAQSIEETMPDAQLFRLWYAPSDLEEIAVFLKEGVAPEGMKALEK</sequence>
<evidence type="ECO:0000313" key="1">
    <source>
        <dbReference type="EMBL" id="KAH9331739.1"/>
    </source>
</evidence>
<comment type="caution">
    <text evidence="1">The sequence shown here is derived from an EMBL/GenBank/DDBJ whole genome shotgun (WGS) entry which is preliminary data.</text>
</comment>
<gene>
    <name evidence="1" type="ORF">KI387_003847</name>
</gene>
<feature type="non-terminal residue" evidence="1">
    <location>
        <position position="1"/>
    </location>
</feature>
<feature type="non-terminal residue" evidence="1">
    <location>
        <position position="71"/>
    </location>
</feature>
<reference evidence="1 2" key="1">
    <citation type="journal article" date="2021" name="Nat. Plants">
        <title>The Taxus genome provides insights into paclitaxel biosynthesis.</title>
        <authorList>
            <person name="Xiong X."/>
            <person name="Gou J."/>
            <person name="Liao Q."/>
            <person name="Li Y."/>
            <person name="Zhou Q."/>
            <person name="Bi G."/>
            <person name="Li C."/>
            <person name="Du R."/>
            <person name="Wang X."/>
            <person name="Sun T."/>
            <person name="Guo L."/>
            <person name="Liang H."/>
            <person name="Lu P."/>
            <person name="Wu Y."/>
            <person name="Zhang Z."/>
            <person name="Ro D.K."/>
            <person name="Shang Y."/>
            <person name="Huang S."/>
            <person name="Yan J."/>
        </authorList>
    </citation>
    <scope>NUCLEOTIDE SEQUENCE [LARGE SCALE GENOMIC DNA]</scope>
    <source>
        <strain evidence="1">Ta-2019</strain>
    </source>
</reference>
<dbReference type="Proteomes" id="UP000824469">
    <property type="component" value="Unassembled WGS sequence"/>
</dbReference>
<organism evidence="1 2">
    <name type="scientific">Taxus chinensis</name>
    <name type="common">Chinese yew</name>
    <name type="synonym">Taxus wallichiana var. chinensis</name>
    <dbReference type="NCBI Taxonomy" id="29808"/>
    <lineage>
        <taxon>Eukaryota</taxon>
        <taxon>Viridiplantae</taxon>
        <taxon>Streptophyta</taxon>
        <taxon>Embryophyta</taxon>
        <taxon>Tracheophyta</taxon>
        <taxon>Spermatophyta</taxon>
        <taxon>Pinopsida</taxon>
        <taxon>Pinidae</taxon>
        <taxon>Conifers II</taxon>
        <taxon>Cupressales</taxon>
        <taxon>Taxaceae</taxon>
        <taxon>Taxus</taxon>
    </lineage>
</organism>
<protein>
    <submittedName>
        <fullName evidence="1">Uncharacterized protein</fullName>
    </submittedName>
</protein>
<dbReference type="EMBL" id="JAHRHJ020000001">
    <property type="protein sequence ID" value="KAH9331739.1"/>
    <property type="molecule type" value="Genomic_DNA"/>
</dbReference>
<keyword evidence="2" id="KW-1185">Reference proteome</keyword>
<dbReference type="AlphaFoldDB" id="A0AA38GZ51"/>
<name>A0AA38GZ51_TAXCH</name>
<proteinExistence type="predicted"/>